<feature type="domain" description="ABC transporter" evidence="12">
    <location>
        <begin position="976"/>
        <end position="1216"/>
    </location>
</feature>
<reference evidence="15" key="1">
    <citation type="submission" date="2016-10" db="EMBL/GenBank/DDBJ databases">
        <authorList>
            <person name="Varghese N."/>
            <person name="Submissions S."/>
        </authorList>
    </citation>
    <scope>NUCLEOTIDE SEQUENCE [LARGE SCALE GENOMIC DNA]</scope>
    <source>
        <strain evidence="15">DSM 20524</strain>
    </source>
</reference>
<feature type="domain" description="ABC transmembrane type-1" evidence="13">
    <location>
        <begin position="659"/>
        <end position="941"/>
    </location>
</feature>
<feature type="domain" description="ABC transmembrane type-1" evidence="13">
    <location>
        <begin position="24"/>
        <end position="304"/>
    </location>
</feature>
<feature type="transmembrane region" description="Helical" evidence="11">
    <location>
        <begin position="50"/>
        <end position="72"/>
    </location>
</feature>
<dbReference type="Pfam" id="PF00664">
    <property type="entry name" value="ABC_membrane"/>
    <property type="match status" value="2"/>
</dbReference>
<evidence type="ECO:0000256" key="3">
    <source>
        <dbReference type="ARBA" id="ARBA00022475"/>
    </source>
</evidence>
<dbReference type="SUPFAM" id="SSF90123">
    <property type="entry name" value="ABC transporter transmembrane region"/>
    <property type="match status" value="2"/>
</dbReference>
<proteinExistence type="inferred from homology"/>
<protein>
    <submittedName>
        <fullName evidence="14">ATP-binding cassette, subfamily B</fullName>
    </submittedName>
</protein>
<dbReference type="InterPro" id="IPR011527">
    <property type="entry name" value="ABC1_TM_dom"/>
</dbReference>
<comment type="subcellular location">
    <subcellularLocation>
        <location evidence="1">Cell membrane</location>
        <topology evidence="1">Multi-pass membrane protein</topology>
    </subcellularLocation>
</comment>
<dbReference type="Gene3D" id="1.20.1560.10">
    <property type="entry name" value="ABC transporter type 1, transmembrane domain"/>
    <property type="match status" value="2"/>
</dbReference>
<evidence type="ECO:0000313" key="14">
    <source>
        <dbReference type="EMBL" id="SER77219.1"/>
    </source>
</evidence>
<feature type="transmembrane region" description="Helical" evidence="11">
    <location>
        <begin position="650"/>
        <end position="675"/>
    </location>
</feature>
<feature type="transmembrane region" description="Helical" evidence="11">
    <location>
        <begin position="132"/>
        <end position="153"/>
    </location>
</feature>
<dbReference type="RefSeq" id="WP_092256972.1">
    <property type="nucleotide sequence ID" value="NZ_CP047199.1"/>
</dbReference>
<feature type="transmembrane region" description="Helical" evidence="11">
    <location>
        <begin position="254"/>
        <end position="275"/>
    </location>
</feature>
<evidence type="ECO:0000259" key="12">
    <source>
        <dbReference type="PROSITE" id="PS50893"/>
    </source>
</evidence>
<evidence type="ECO:0000313" key="15">
    <source>
        <dbReference type="Proteomes" id="UP000198929"/>
    </source>
</evidence>
<dbReference type="InterPro" id="IPR039421">
    <property type="entry name" value="Type_1_exporter"/>
</dbReference>
<evidence type="ECO:0000259" key="13">
    <source>
        <dbReference type="PROSITE" id="PS50929"/>
    </source>
</evidence>
<comment type="similarity">
    <text evidence="9">Belongs to the ABC transporter superfamily. Lipid exporter (TC 3.A.1.106) family.</text>
</comment>
<keyword evidence="3" id="KW-1003">Cell membrane</keyword>
<dbReference type="AlphaFoldDB" id="A0A1H9RZC3"/>
<evidence type="ECO:0000256" key="8">
    <source>
        <dbReference type="ARBA" id="ARBA00023136"/>
    </source>
</evidence>
<dbReference type="GO" id="GO:0015421">
    <property type="term" value="F:ABC-type oligopeptide transporter activity"/>
    <property type="evidence" value="ECO:0007669"/>
    <property type="project" value="TreeGrafter"/>
</dbReference>
<feature type="domain" description="ABC transporter" evidence="12">
    <location>
        <begin position="338"/>
        <end position="573"/>
    </location>
</feature>
<feature type="transmembrane region" description="Helical" evidence="11">
    <location>
        <begin position="774"/>
        <end position="793"/>
    </location>
</feature>
<keyword evidence="6 14" id="KW-0067">ATP-binding</keyword>
<feature type="transmembrane region" description="Helical" evidence="11">
    <location>
        <begin position="799"/>
        <end position="819"/>
    </location>
</feature>
<dbReference type="PROSITE" id="PS50893">
    <property type="entry name" value="ABC_TRANSPORTER_2"/>
    <property type="match status" value="2"/>
</dbReference>
<name>A0A1H9RZC3_9CORY</name>
<keyword evidence="8 11" id="KW-0472">Membrane</keyword>
<dbReference type="GO" id="GO:0005524">
    <property type="term" value="F:ATP binding"/>
    <property type="evidence" value="ECO:0007669"/>
    <property type="project" value="UniProtKB-KW"/>
</dbReference>
<dbReference type="GO" id="GO:0005886">
    <property type="term" value="C:plasma membrane"/>
    <property type="evidence" value="ECO:0007669"/>
    <property type="project" value="UniProtKB-SubCell"/>
</dbReference>
<feature type="compositionally biased region" description="Basic and acidic residues" evidence="10">
    <location>
        <begin position="583"/>
        <end position="596"/>
    </location>
</feature>
<sequence>MQTSAGGGARLIARIVSRRPWVTALAFTSAILAVLLQVTVPALTGQVIDVATGVATGSIPTIAWLMVGIALVQYFAQIIRRWSAGQLSIGAQHLLRVEVLDSLNALDGPGQDRIVTGQIVSRSISDLNQFQAVLAMGPLAVSRTIQLLVTVAIMLTVSIPLTVLSLAFLPLILWVANRSRKTLYAATWENQQASADLAEHVEQTVSGVRVVKAFGREDRAVDTLERLGRRLYSVKMRAAKLTARFRPLLSQLPNFALVITIVVGGVLAIDGAITIGEFVAFTAYLTSMTATMSMLTNTYVIIQMGMSSVDRLDEVLQMRPERSDPSQPLSLDDEPLGIAFNQVEFSTAGHRILDGFTVRVTPGETVAVVGGPGAGKSMAVQLAGAFYSPDSGSIALVGPQDYPYERLPAHEIRTAVTCVFDEAFLFSTTIFNNIAMGHDVTEAEVAHAAHLVRADEFIDELDNGYHTVVGERGLTLSGGQRQRIALARALLSRPKVLLLDDATSAIDAENEKTILDNLRAELRETTVITVAHRQSTVDRADRVLIVENGRVVADGPREEITSTEQYAALMAPGKQLPTPPTPTREELWPDVEKPDSGPRITATGSRYSAVITETDALKARVAALPDADEQPQMDVQELTRNDSSFRSRRLITAVRGLIAAVVALLVVGVVADLAFPTLVRAAIDRGIVAEDKQTLWLVAGLAGVVVVLSWLSNAWMTVLASRSGERLLYGLRLRSYAHLQRLGLSYFENHLSGRILTRMTTDIDTLSSFLQTGLAQAIVALGTLAGVSVMLVATDGSLTLVALAAVPVIVVVTIVFRVLSRRYYTAARTQVSAVNGQFSELIGGIRTSQMHLLETRTHDLFAQASNKYRRLRMRSQLLVALYFPGMQAISQIMTALVIGVGATRVAAGDLSVGVVVAFTMYLGQLYGPIQQLGQLFDSWQQATVSLHRISELLATTTTVPDNGRTPGARAAAAGPIELDRVSFRYSEEDARGDKPNIIHQLSVTLNPGETVALVGPTGAGKSTVVKLIARFYDPDSGAVTASGTDISEFGVAQWRRAVAQVPQESYLFPGTVAQNIAYGVDGATNEDVERAVADIGALPVIAAIPGGFNHPIGERGRGLSAGQRQIVALARAELVQAPIVLLDEATATLDPATEQAVLEASDKTAAGRTAVIVAHRLATALRADRILVIDKGRIIEDGSHHSLLRQDGRYAQMWQTNH</sequence>
<evidence type="ECO:0000256" key="2">
    <source>
        <dbReference type="ARBA" id="ARBA00022448"/>
    </source>
</evidence>
<evidence type="ECO:0000256" key="9">
    <source>
        <dbReference type="ARBA" id="ARBA00061644"/>
    </source>
</evidence>
<dbReference type="SMART" id="SM00382">
    <property type="entry name" value="AAA"/>
    <property type="match status" value="2"/>
</dbReference>
<dbReference type="STRING" id="1121357.SAMN05661109_00955"/>
<dbReference type="PROSITE" id="PS50929">
    <property type="entry name" value="ABC_TM1F"/>
    <property type="match status" value="2"/>
</dbReference>
<dbReference type="SUPFAM" id="SSF52540">
    <property type="entry name" value="P-loop containing nucleoside triphosphate hydrolases"/>
    <property type="match status" value="2"/>
</dbReference>
<dbReference type="Proteomes" id="UP000198929">
    <property type="component" value="Unassembled WGS sequence"/>
</dbReference>
<evidence type="ECO:0000256" key="7">
    <source>
        <dbReference type="ARBA" id="ARBA00022989"/>
    </source>
</evidence>
<dbReference type="PROSITE" id="PS00211">
    <property type="entry name" value="ABC_TRANSPORTER_1"/>
    <property type="match status" value="1"/>
</dbReference>
<organism evidence="14 15">
    <name type="scientific">Corynebacterium cystitidis DSM 20524</name>
    <dbReference type="NCBI Taxonomy" id="1121357"/>
    <lineage>
        <taxon>Bacteria</taxon>
        <taxon>Bacillati</taxon>
        <taxon>Actinomycetota</taxon>
        <taxon>Actinomycetes</taxon>
        <taxon>Mycobacteriales</taxon>
        <taxon>Corynebacteriaceae</taxon>
        <taxon>Corynebacterium</taxon>
    </lineage>
</organism>
<keyword evidence="5" id="KW-0547">Nucleotide-binding</keyword>
<feature type="region of interest" description="Disordered" evidence="10">
    <location>
        <begin position="572"/>
        <end position="598"/>
    </location>
</feature>
<dbReference type="InterPro" id="IPR017871">
    <property type="entry name" value="ABC_transporter-like_CS"/>
</dbReference>
<evidence type="ECO:0000256" key="1">
    <source>
        <dbReference type="ARBA" id="ARBA00004651"/>
    </source>
</evidence>
<dbReference type="GO" id="GO:0016887">
    <property type="term" value="F:ATP hydrolysis activity"/>
    <property type="evidence" value="ECO:0007669"/>
    <property type="project" value="InterPro"/>
</dbReference>
<dbReference type="InterPro" id="IPR036640">
    <property type="entry name" value="ABC1_TM_sf"/>
</dbReference>
<dbReference type="FunFam" id="3.40.50.300:FF:000299">
    <property type="entry name" value="ABC transporter ATP-binding protein/permease"/>
    <property type="match status" value="2"/>
</dbReference>
<dbReference type="CDD" id="cd18543">
    <property type="entry name" value="ABC_6TM_Rv0194_D1_like"/>
    <property type="match status" value="1"/>
</dbReference>
<feature type="transmembrane region" description="Helical" evidence="11">
    <location>
        <begin position="281"/>
        <end position="302"/>
    </location>
</feature>
<evidence type="ECO:0000256" key="4">
    <source>
        <dbReference type="ARBA" id="ARBA00022692"/>
    </source>
</evidence>
<evidence type="ECO:0000256" key="6">
    <source>
        <dbReference type="ARBA" id="ARBA00022840"/>
    </source>
</evidence>
<gene>
    <name evidence="14" type="ORF">SAMN05661109_00955</name>
</gene>
<dbReference type="PANTHER" id="PTHR43394">
    <property type="entry name" value="ATP-DEPENDENT PERMEASE MDL1, MITOCHONDRIAL"/>
    <property type="match status" value="1"/>
</dbReference>
<feature type="transmembrane region" description="Helical" evidence="11">
    <location>
        <begin position="21"/>
        <end position="44"/>
    </location>
</feature>
<feature type="transmembrane region" description="Helical" evidence="11">
    <location>
        <begin position="695"/>
        <end position="716"/>
    </location>
</feature>
<dbReference type="InterPro" id="IPR027417">
    <property type="entry name" value="P-loop_NTPase"/>
</dbReference>
<feature type="transmembrane region" description="Helical" evidence="11">
    <location>
        <begin position="877"/>
        <end position="899"/>
    </location>
</feature>
<dbReference type="InterPro" id="IPR003593">
    <property type="entry name" value="AAA+_ATPase"/>
</dbReference>
<keyword evidence="7 11" id="KW-1133">Transmembrane helix</keyword>
<dbReference type="CDD" id="cd18546">
    <property type="entry name" value="ABC_6TM_Rv0194_D2_like"/>
    <property type="match status" value="1"/>
</dbReference>
<feature type="transmembrane region" description="Helical" evidence="11">
    <location>
        <begin position="159"/>
        <end position="176"/>
    </location>
</feature>
<dbReference type="Gene3D" id="3.40.50.300">
    <property type="entry name" value="P-loop containing nucleotide triphosphate hydrolases"/>
    <property type="match status" value="2"/>
</dbReference>
<dbReference type="EMBL" id="FOGQ01000003">
    <property type="protein sequence ID" value="SER77219.1"/>
    <property type="molecule type" value="Genomic_DNA"/>
</dbReference>
<evidence type="ECO:0000256" key="11">
    <source>
        <dbReference type="SAM" id="Phobius"/>
    </source>
</evidence>
<dbReference type="InterPro" id="IPR003439">
    <property type="entry name" value="ABC_transporter-like_ATP-bd"/>
</dbReference>
<accession>A0A1H9RZC3</accession>
<evidence type="ECO:0000256" key="5">
    <source>
        <dbReference type="ARBA" id="ARBA00022741"/>
    </source>
</evidence>
<dbReference type="Pfam" id="PF00005">
    <property type="entry name" value="ABC_tran"/>
    <property type="match status" value="2"/>
</dbReference>
<dbReference type="PANTHER" id="PTHR43394:SF1">
    <property type="entry name" value="ATP-BINDING CASSETTE SUB-FAMILY B MEMBER 10, MITOCHONDRIAL"/>
    <property type="match status" value="1"/>
</dbReference>
<evidence type="ECO:0000256" key="10">
    <source>
        <dbReference type="SAM" id="MobiDB-lite"/>
    </source>
</evidence>
<keyword evidence="4 11" id="KW-0812">Transmembrane</keyword>
<keyword evidence="2" id="KW-0813">Transport</keyword>
<keyword evidence="15" id="KW-1185">Reference proteome</keyword>